<dbReference type="GO" id="GO:0036222">
    <property type="term" value="F:XTP diphosphatase activity"/>
    <property type="evidence" value="ECO:0007669"/>
    <property type="project" value="UniProtKB-UniRule"/>
</dbReference>
<dbReference type="GO" id="GO:0017111">
    <property type="term" value="F:ribonucleoside triphosphate phosphatase activity"/>
    <property type="evidence" value="ECO:0007669"/>
    <property type="project" value="InterPro"/>
</dbReference>
<dbReference type="PANTHER" id="PTHR11067">
    <property type="entry name" value="INOSINE TRIPHOSPHATE PYROPHOSPHATASE/HAM1 PROTEIN"/>
    <property type="match status" value="1"/>
</dbReference>
<gene>
    <name evidence="12" type="ORF">BKA00_004205</name>
</gene>
<dbReference type="EC" id="3.6.1.66" evidence="10"/>
<evidence type="ECO:0000256" key="5">
    <source>
        <dbReference type="ARBA" id="ARBA00022801"/>
    </source>
</evidence>
<comment type="catalytic activity">
    <reaction evidence="9 10">
        <text>XTP + H2O = XMP + diphosphate + H(+)</text>
        <dbReference type="Rhea" id="RHEA:28610"/>
        <dbReference type="ChEBI" id="CHEBI:15377"/>
        <dbReference type="ChEBI" id="CHEBI:15378"/>
        <dbReference type="ChEBI" id="CHEBI:33019"/>
        <dbReference type="ChEBI" id="CHEBI:57464"/>
        <dbReference type="ChEBI" id="CHEBI:61314"/>
        <dbReference type="EC" id="3.6.1.66"/>
    </reaction>
</comment>
<proteinExistence type="inferred from homology"/>
<dbReference type="HAMAP" id="MF_01405">
    <property type="entry name" value="Non_canon_purine_NTPase"/>
    <property type="match status" value="1"/>
</dbReference>
<feature type="binding site" evidence="10">
    <location>
        <position position="69"/>
    </location>
    <ligand>
        <name>substrate</name>
    </ligand>
</feature>
<dbReference type="GO" id="GO:0000166">
    <property type="term" value="F:nucleotide binding"/>
    <property type="evidence" value="ECO:0007669"/>
    <property type="project" value="UniProtKB-KW"/>
</dbReference>
<evidence type="ECO:0000256" key="9">
    <source>
        <dbReference type="ARBA" id="ARBA00052017"/>
    </source>
</evidence>
<dbReference type="GO" id="GO:0009117">
    <property type="term" value="P:nucleotide metabolic process"/>
    <property type="evidence" value="ECO:0007669"/>
    <property type="project" value="UniProtKB-KW"/>
</dbReference>
<keyword evidence="13" id="KW-1185">Reference proteome</keyword>
<evidence type="ECO:0000313" key="12">
    <source>
        <dbReference type="EMBL" id="MBB6397291.1"/>
    </source>
</evidence>
<keyword evidence="7 10" id="KW-0546">Nucleotide metabolism</keyword>
<organism evidence="12 13">
    <name type="scientific">Actinomadura coerulea</name>
    <dbReference type="NCBI Taxonomy" id="46159"/>
    <lineage>
        <taxon>Bacteria</taxon>
        <taxon>Bacillati</taxon>
        <taxon>Actinomycetota</taxon>
        <taxon>Actinomycetes</taxon>
        <taxon>Streptosporangiales</taxon>
        <taxon>Thermomonosporaceae</taxon>
        <taxon>Actinomadura</taxon>
    </lineage>
</organism>
<dbReference type="PANTHER" id="PTHR11067:SF9">
    <property type="entry name" value="INOSINE TRIPHOSPHATE PYROPHOSPHATASE"/>
    <property type="match status" value="1"/>
</dbReference>
<keyword evidence="5 10" id="KW-0378">Hydrolase</keyword>
<dbReference type="GO" id="GO:0046872">
    <property type="term" value="F:metal ion binding"/>
    <property type="evidence" value="ECO:0007669"/>
    <property type="project" value="UniProtKB-KW"/>
</dbReference>
<sequence length="204" mass="21185">MSRIVLATRNRGKVAELRRILGDLDVVGLDAFPGAPDVPETELTFEGNALLKARAIAAFTGLPAVADDSGLCVDALNGMPGVLSARWSGRFGAGDQDAANLRLVLDQLADVADDRRGGSFVCAAALVVPGGAEHCVEGRMHGTVIREPRGTGGFGYDPIFLPDGGTRTTAELAPEEKDAISHRGRAFRALAGIVPDALRAAGLT</sequence>
<feature type="binding site" evidence="10">
    <location>
        <position position="68"/>
    </location>
    <ligand>
        <name>Mg(2+)</name>
        <dbReference type="ChEBI" id="CHEBI:18420"/>
    </ligand>
</feature>
<evidence type="ECO:0000256" key="6">
    <source>
        <dbReference type="ARBA" id="ARBA00022842"/>
    </source>
</evidence>
<dbReference type="NCBIfam" id="TIGR00042">
    <property type="entry name" value="RdgB/HAM1 family non-canonical purine NTP pyrophosphatase"/>
    <property type="match status" value="1"/>
</dbReference>
<dbReference type="InterPro" id="IPR020922">
    <property type="entry name" value="dITP/XTP_pyrophosphatase"/>
</dbReference>
<keyword evidence="3 10" id="KW-0479">Metal-binding</keyword>
<evidence type="ECO:0000313" key="13">
    <source>
        <dbReference type="Proteomes" id="UP000546324"/>
    </source>
</evidence>
<feature type="active site" description="Proton acceptor" evidence="10">
    <location>
        <position position="68"/>
    </location>
</feature>
<dbReference type="InterPro" id="IPR002637">
    <property type="entry name" value="RdgB/HAM1"/>
</dbReference>
<dbReference type="EMBL" id="JACHMQ010000001">
    <property type="protein sequence ID" value="MBB6397291.1"/>
    <property type="molecule type" value="Genomic_DNA"/>
</dbReference>
<comment type="similarity">
    <text evidence="1 10 11">Belongs to the HAM1 NTPase family.</text>
</comment>
<keyword evidence="4 10" id="KW-0547">Nucleotide-binding</keyword>
<dbReference type="GO" id="GO:0036220">
    <property type="term" value="F:ITP diphosphatase activity"/>
    <property type="evidence" value="ECO:0007669"/>
    <property type="project" value="UniProtKB-UniRule"/>
</dbReference>
<dbReference type="InterPro" id="IPR029001">
    <property type="entry name" value="ITPase-like_fam"/>
</dbReference>
<dbReference type="CDD" id="cd00515">
    <property type="entry name" value="HAM1"/>
    <property type="match status" value="1"/>
</dbReference>
<comment type="function">
    <text evidence="10">Pyrophosphatase that catalyzes the hydrolysis of nucleoside triphosphates to their monophosphate derivatives, with a high preference for the non-canonical purine nucleotides XTP (xanthosine triphosphate), dITP (deoxyinosine triphosphate) and ITP. Seems to function as a house-cleaning enzyme that removes non-canonical purine nucleotides from the nucleotide pool, thus preventing their incorporation into DNA/RNA and avoiding chromosomal lesions.</text>
</comment>
<dbReference type="Gene3D" id="3.90.950.10">
    <property type="match status" value="1"/>
</dbReference>
<dbReference type="AlphaFoldDB" id="A0A7X0L079"/>
<name>A0A7X0L079_9ACTN</name>
<comment type="caution">
    <text evidence="12">The sequence shown here is derived from an EMBL/GenBank/DDBJ whole genome shotgun (WGS) entry which is preliminary data.</text>
</comment>
<feature type="binding site" evidence="10">
    <location>
        <begin position="154"/>
        <end position="157"/>
    </location>
    <ligand>
        <name>substrate</name>
    </ligand>
</feature>
<evidence type="ECO:0000256" key="11">
    <source>
        <dbReference type="RuleBase" id="RU003781"/>
    </source>
</evidence>
<accession>A0A7X0L079</accession>
<dbReference type="GO" id="GO:0005829">
    <property type="term" value="C:cytosol"/>
    <property type="evidence" value="ECO:0007669"/>
    <property type="project" value="TreeGrafter"/>
</dbReference>
<comment type="catalytic activity">
    <reaction evidence="10">
        <text>ITP + H2O = IMP + diphosphate + H(+)</text>
        <dbReference type="Rhea" id="RHEA:29399"/>
        <dbReference type="ChEBI" id="CHEBI:15377"/>
        <dbReference type="ChEBI" id="CHEBI:15378"/>
        <dbReference type="ChEBI" id="CHEBI:33019"/>
        <dbReference type="ChEBI" id="CHEBI:58053"/>
        <dbReference type="ChEBI" id="CHEBI:61402"/>
        <dbReference type="EC" id="3.6.1.66"/>
    </reaction>
</comment>
<evidence type="ECO:0000256" key="2">
    <source>
        <dbReference type="ARBA" id="ARBA00011738"/>
    </source>
</evidence>
<dbReference type="FunFam" id="3.90.950.10:FF:000001">
    <property type="entry name" value="dITP/XTP pyrophosphatase"/>
    <property type="match status" value="1"/>
</dbReference>
<comment type="caution">
    <text evidence="10">Lacks conserved residue(s) required for the propagation of feature annotation.</text>
</comment>
<feature type="binding site" evidence="10">
    <location>
        <begin position="182"/>
        <end position="183"/>
    </location>
    <ligand>
        <name>substrate</name>
    </ligand>
</feature>
<keyword evidence="6 10" id="KW-0460">Magnesium</keyword>
<dbReference type="RefSeq" id="WP_185027517.1">
    <property type="nucleotide sequence ID" value="NZ_JACHMQ010000001.1"/>
</dbReference>
<dbReference type="Proteomes" id="UP000546324">
    <property type="component" value="Unassembled WGS sequence"/>
</dbReference>
<dbReference type="GO" id="GO:0009146">
    <property type="term" value="P:purine nucleoside triphosphate catabolic process"/>
    <property type="evidence" value="ECO:0007669"/>
    <property type="project" value="UniProtKB-UniRule"/>
</dbReference>
<feature type="binding site" evidence="10">
    <location>
        <position position="177"/>
    </location>
    <ligand>
        <name>substrate</name>
    </ligand>
</feature>
<feature type="binding site" evidence="10">
    <location>
        <begin position="8"/>
        <end position="13"/>
    </location>
    <ligand>
        <name>substrate</name>
    </ligand>
</feature>
<dbReference type="Pfam" id="PF01725">
    <property type="entry name" value="Ham1p_like"/>
    <property type="match status" value="1"/>
</dbReference>
<evidence type="ECO:0000256" key="7">
    <source>
        <dbReference type="ARBA" id="ARBA00023080"/>
    </source>
</evidence>
<evidence type="ECO:0000256" key="3">
    <source>
        <dbReference type="ARBA" id="ARBA00022723"/>
    </source>
</evidence>
<dbReference type="SUPFAM" id="SSF52972">
    <property type="entry name" value="ITPase-like"/>
    <property type="match status" value="1"/>
</dbReference>
<comment type="subunit">
    <text evidence="2 10">Homodimer.</text>
</comment>
<comment type="cofactor">
    <cofactor evidence="10">
        <name>Mg(2+)</name>
        <dbReference type="ChEBI" id="CHEBI:18420"/>
    </cofactor>
    <text evidence="10">Binds 1 Mg(2+) ion per subunit.</text>
</comment>
<comment type="catalytic activity">
    <reaction evidence="8 10">
        <text>dITP + H2O = dIMP + diphosphate + H(+)</text>
        <dbReference type="Rhea" id="RHEA:28342"/>
        <dbReference type="ChEBI" id="CHEBI:15377"/>
        <dbReference type="ChEBI" id="CHEBI:15378"/>
        <dbReference type="ChEBI" id="CHEBI:33019"/>
        <dbReference type="ChEBI" id="CHEBI:61194"/>
        <dbReference type="ChEBI" id="CHEBI:61382"/>
        <dbReference type="EC" id="3.6.1.66"/>
    </reaction>
</comment>
<evidence type="ECO:0000256" key="10">
    <source>
        <dbReference type="HAMAP-Rule" id="MF_01405"/>
    </source>
</evidence>
<evidence type="ECO:0000256" key="1">
    <source>
        <dbReference type="ARBA" id="ARBA00008023"/>
    </source>
</evidence>
<reference evidence="12 13" key="1">
    <citation type="submission" date="2020-08" db="EMBL/GenBank/DDBJ databases">
        <title>Sequencing the genomes of 1000 actinobacteria strains.</title>
        <authorList>
            <person name="Klenk H.-P."/>
        </authorList>
    </citation>
    <scope>NUCLEOTIDE SEQUENCE [LARGE SCALE GENOMIC DNA]</scope>
    <source>
        <strain evidence="12 13">DSM 43675</strain>
    </source>
</reference>
<dbReference type="GO" id="GO:0035870">
    <property type="term" value="F:dITP diphosphatase activity"/>
    <property type="evidence" value="ECO:0007669"/>
    <property type="project" value="UniProtKB-UniRule"/>
</dbReference>
<evidence type="ECO:0000256" key="8">
    <source>
        <dbReference type="ARBA" id="ARBA00051875"/>
    </source>
</evidence>
<evidence type="ECO:0000256" key="4">
    <source>
        <dbReference type="ARBA" id="ARBA00022741"/>
    </source>
</evidence>
<protein>
    <recommendedName>
        <fullName evidence="10">dITP/XTP pyrophosphatase</fullName>
        <ecNumber evidence="10">3.6.1.66</ecNumber>
    </recommendedName>
    <alternativeName>
        <fullName evidence="10">Non-canonical purine NTP pyrophosphatase</fullName>
    </alternativeName>
    <alternativeName>
        <fullName evidence="10">Non-standard purine NTP pyrophosphatase</fullName>
    </alternativeName>
    <alternativeName>
        <fullName evidence="10">Nucleoside-triphosphate diphosphatase</fullName>
    </alternativeName>
    <alternativeName>
        <fullName evidence="10">Nucleoside-triphosphate pyrophosphatase</fullName>
        <shortName evidence="10">NTPase</shortName>
    </alternativeName>
</protein>